<dbReference type="RefSeq" id="WP_170131322.1">
    <property type="nucleotide sequence ID" value="NZ_QGDQ01000004.1"/>
</dbReference>
<dbReference type="GO" id="GO:0016020">
    <property type="term" value="C:membrane"/>
    <property type="evidence" value="ECO:0007669"/>
    <property type="project" value="InterPro"/>
</dbReference>
<feature type="transmembrane region" description="Helical" evidence="3">
    <location>
        <begin position="288"/>
        <end position="311"/>
    </location>
</feature>
<comment type="caution">
    <text evidence="5">The sequence shown here is derived from an EMBL/GenBank/DDBJ whole genome shotgun (WGS) entry which is preliminary data.</text>
</comment>
<keyword evidence="3" id="KW-0472">Membrane</keyword>
<dbReference type="Pfam" id="PF00015">
    <property type="entry name" value="MCPsignal"/>
    <property type="match status" value="1"/>
</dbReference>
<gene>
    <name evidence="5" type="ORF">BXY45_104116</name>
</gene>
<dbReference type="PANTHER" id="PTHR32089">
    <property type="entry name" value="METHYL-ACCEPTING CHEMOTAXIS PROTEIN MCPB"/>
    <property type="match status" value="1"/>
</dbReference>
<dbReference type="AlphaFoldDB" id="A0A316ABW2"/>
<dbReference type="Gene3D" id="1.10.287.950">
    <property type="entry name" value="Methyl-accepting chemotaxis protein"/>
    <property type="match status" value="1"/>
</dbReference>
<dbReference type="PROSITE" id="PS50111">
    <property type="entry name" value="CHEMOTAXIS_TRANSDUC_2"/>
    <property type="match status" value="1"/>
</dbReference>
<proteinExistence type="predicted"/>
<dbReference type="SMART" id="SM00283">
    <property type="entry name" value="MA"/>
    <property type="match status" value="1"/>
</dbReference>
<sequence length="626" mass="64048">MLHAGQVLLGRLAFAQKAAVIALVILVPLGILTHGQYAAIRSQLDFAAAERDGVAYLLPTLALLTDLTDIRLTLAQKAEASTASLAERTAAVQPVEDRLGQELATSQAWSAAQSAITALPATLTLTEAAHTKALDAAINAVQDVITAASNGSQLTFDPEAPSYFEWNTSANSVPALLDAASWAALLAVTGGSEADRAVAADHIASTSGAVTRDLVSFGRTTPVPDDMATSAEQLTAQAGQLITPGNSPQKITETAAALAESAKTYLSAATTRLDAQIANREARLRTQLVTPLLETGVAVLVAAWLFTAFMVTTSRQLRSVLSALAGLSGGELRVDPSIRGRDELTAMESAVQGVSAHVASVLREIESTSAQLLQASSELSETSRTVSTAAASTRVSVGSLQDAALHVHEGTGHLSSATVQMSAAIAEIASGTSRAADVAADAVAAIDAGREVVGDLTTAAGRIGSVSGLISSIAQQTNLLALNATIEAARAGEAGSGFRVVAEEVKGLAAQTAGATEAITQDVTGVQQHTDTMSTTVEAMHAVISDISTQQKVIATAVDEQSAATAAIQTALQSTASAATDLTDAVRMVAEQAAETATCAERTQSTAADVDRLGRELTELVGRFAL</sequence>
<dbReference type="InterPro" id="IPR004089">
    <property type="entry name" value="MCPsignal_dom"/>
</dbReference>
<feature type="transmembrane region" description="Helical" evidence="3">
    <location>
        <begin position="12"/>
        <end position="32"/>
    </location>
</feature>
<evidence type="ECO:0000259" key="4">
    <source>
        <dbReference type="PROSITE" id="PS50111"/>
    </source>
</evidence>
<keyword evidence="3" id="KW-1133">Transmembrane helix</keyword>
<dbReference type="SUPFAM" id="SSF58104">
    <property type="entry name" value="Methyl-accepting chemotaxis protein (MCP) signaling domain"/>
    <property type="match status" value="1"/>
</dbReference>
<evidence type="ECO:0000256" key="3">
    <source>
        <dbReference type="SAM" id="Phobius"/>
    </source>
</evidence>
<feature type="domain" description="Methyl-accepting transducer" evidence="4">
    <location>
        <begin position="343"/>
        <end position="611"/>
    </location>
</feature>
<evidence type="ECO:0000313" key="6">
    <source>
        <dbReference type="Proteomes" id="UP000245469"/>
    </source>
</evidence>
<dbReference type="EMBL" id="QGDQ01000004">
    <property type="protein sequence ID" value="PWJ55193.1"/>
    <property type="molecule type" value="Genomic_DNA"/>
</dbReference>
<keyword evidence="3" id="KW-0812">Transmembrane</keyword>
<evidence type="ECO:0000313" key="5">
    <source>
        <dbReference type="EMBL" id="PWJ55193.1"/>
    </source>
</evidence>
<dbReference type="PANTHER" id="PTHR32089:SF112">
    <property type="entry name" value="LYSOZYME-LIKE PROTEIN-RELATED"/>
    <property type="match status" value="1"/>
</dbReference>
<name>A0A316ABW2_9ACTN</name>
<dbReference type="Proteomes" id="UP000245469">
    <property type="component" value="Unassembled WGS sequence"/>
</dbReference>
<accession>A0A316ABW2</accession>
<keyword evidence="1 2" id="KW-0807">Transducer</keyword>
<evidence type="ECO:0000256" key="2">
    <source>
        <dbReference type="PROSITE-ProRule" id="PRU00284"/>
    </source>
</evidence>
<organism evidence="5 6">
    <name type="scientific">Quadrisphaera granulorum</name>
    <dbReference type="NCBI Taxonomy" id="317664"/>
    <lineage>
        <taxon>Bacteria</taxon>
        <taxon>Bacillati</taxon>
        <taxon>Actinomycetota</taxon>
        <taxon>Actinomycetes</taxon>
        <taxon>Kineosporiales</taxon>
        <taxon>Kineosporiaceae</taxon>
        <taxon>Quadrisphaera</taxon>
    </lineage>
</organism>
<dbReference type="GO" id="GO:0007165">
    <property type="term" value="P:signal transduction"/>
    <property type="evidence" value="ECO:0007669"/>
    <property type="project" value="UniProtKB-KW"/>
</dbReference>
<protein>
    <submittedName>
        <fullName evidence="5">Methyl-accepting chemotaxis protein</fullName>
    </submittedName>
</protein>
<keyword evidence="6" id="KW-1185">Reference proteome</keyword>
<reference evidence="5 6" key="1">
    <citation type="submission" date="2018-03" db="EMBL/GenBank/DDBJ databases">
        <title>Genomic Encyclopedia of Archaeal and Bacterial Type Strains, Phase II (KMG-II): from individual species to whole genera.</title>
        <authorList>
            <person name="Goeker M."/>
        </authorList>
    </citation>
    <scope>NUCLEOTIDE SEQUENCE [LARGE SCALE GENOMIC DNA]</scope>
    <source>
        <strain evidence="5 6">DSM 44889</strain>
    </source>
</reference>
<evidence type="ECO:0000256" key="1">
    <source>
        <dbReference type="ARBA" id="ARBA00023224"/>
    </source>
</evidence>